<feature type="domain" description="Calcineurin-like phosphoesterase" evidence="2">
    <location>
        <begin position="50"/>
        <end position="247"/>
    </location>
</feature>
<protein>
    <submittedName>
        <fullName evidence="3">Calcineurin-like phosphoesterase</fullName>
    </submittedName>
</protein>
<keyword evidence="4" id="KW-1185">Reference proteome</keyword>
<feature type="signal peptide" evidence="1">
    <location>
        <begin position="1"/>
        <end position="20"/>
    </location>
</feature>
<dbReference type="eggNOG" id="COG1409">
    <property type="taxonomic scope" value="Bacteria"/>
</dbReference>
<reference evidence="4" key="1">
    <citation type="submission" date="2012-03" db="EMBL/GenBank/DDBJ databases">
        <title>Complete sequence of chromosome of Deinococcus peraridilitoris DSM 19664.</title>
        <authorList>
            <person name="Lucas S."/>
            <person name="Copeland A."/>
            <person name="Lapidus A."/>
            <person name="Glavina del Rio T."/>
            <person name="Dalin E."/>
            <person name="Tice H."/>
            <person name="Bruce D."/>
            <person name="Goodwin L."/>
            <person name="Pitluck S."/>
            <person name="Peters L."/>
            <person name="Mikhailova N."/>
            <person name="Lu M."/>
            <person name="Kyrpides N."/>
            <person name="Mavromatis K."/>
            <person name="Ivanova N."/>
            <person name="Brettin T."/>
            <person name="Detter J.C."/>
            <person name="Han C."/>
            <person name="Larimer F."/>
            <person name="Land M."/>
            <person name="Hauser L."/>
            <person name="Markowitz V."/>
            <person name="Cheng J.-F."/>
            <person name="Hugenholtz P."/>
            <person name="Woyke T."/>
            <person name="Wu D."/>
            <person name="Pukall R."/>
            <person name="Steenblock K."/>
            <person name="Brambilla E."/>
            <person name="Klenk H.-P."/>
            <person name="Eisen J.A."/>
        </authorList>
    </citation>
    <scope>NUCLEOTIDE SEQUENCE [LARGE SCALE GENOMIC DNA]</scope>
    <source>
        <strain evidence="4">DSM 19664 / LMG 22246 / CIP 109416 / KR-200</strain>
    </source>
</reference>
<dbReference type="PATRIC" id="fig|937777.3.peg.2151"/>
<evidence type="ECO:0000259" key="2">
    <source>
        <dbReference type="Pfam" id="PF00149"/>
    </source>
</evidence>
<dbReference type="Pfam" id="PF00149">
    <property type="entry name" value="Metallophos"/>
    <property type="match status" value="1"/>
</dbReference>
<evidence type="ECO:0000256" key="1">
    <source>
        <dbReference type="SAM" id="SignalP"/>
    </source>
</evidence>
<dbReference type="AlphaFoldDB" id="L0A1E1"/>
<dbReference type="Proteomes" id="UP000010467">
    <property type="component" value="Chromosome"/>
</dbReference>
<sequence>MKQAPVLWLLGVLLLTSALAAAPSTPAQTGRFRAVILSDFNGPYGSTSYPAPLARVMTRTLNEWQPDLFLSAGDVIAAQKRSLTDMNVRAMWRAFDQQVAGPLRRADIPFAFAVGNHDGSSARAGGQFSFARDRQLLARYWNTPGKAPPLDFVDRSRFPFAFTFTFGGMFFAVVDASSHDLQDRTWLEMQLASSAAQAAPMRMVIGHLPLYAVGMGRAGSGNVLAGAESLRAMLERYRVHTYVSGHHAAYYPARRGGLNLLATGGIGARDLLGFPGTARSTVTVADFDVRAGIIRLSTFDVETGRRIDEDTLPARLGSGSTEIERVRKLR</sequence>
<dbReference type="SUPFAM" id="SSF56300">
    <property type="entry name" value="Metallo-dependent phosphatases"/>
    <property type="match status" value="1"/>
</dbReference>
<dbReference type="RefSeq" id="WP_015235941.1">
    <property type="nucleotide sequence ID" value="NC_019793.1"/>
</dbReference>
<dbReference type="Gene3D" id="3.60.21.10">
    <property type="match status" value="1"/>
</dbReference>
<accession>L0A1E1</accession>
<proteinExistence type="predicted"/>
<dbReference type="KEGG" id="dpd:Deipe_2146"/>
<dbReference type="GO" id="GO:0016787">
    <property type="term" value="F:hydrolase activity"/>
    <property type="evidence" value="ECO:0007669"/>
    <property type="project" value="InterPro"/>
</dbReference>
<organism evidence="3 4">
    <name type="scientific">Deinococcus peraridilitoris (strain DSM 19664 / LMG 22246 / CIP 109416 / KR-200)</name>
    <dbReference type="NCBI Taxonomy" id="937777"/>
    <lineage>
        <taxon>Bacteria</taxon>
        <taxon>Thermotogati</taxon>
        <taxon>Deinococcota</taxon>
        <taxon>Deinococci</taxon>
        <taxon>Deinococcales</taxon>
        <taxon>Deinococcaceae</taxon>
        <taxon>Deinococcus</taxon>
    </lineage>
</organism>
<name>L0A1E1_DEIPD</name>
<dbReference type="InterPro" id="IPR004843">
    <property type="entry name" value="Calcineurin-like_PHP"/>
</dbReference>
<dbReference type="STRING" id="937777.Deipe_2146"/>
<dbReference type="EMBL" id="CP003382">
    <property type="protein sequence ID" value="AFZ67636.1"/>
    <property type="molecule type" value="Genomic_DNA"/>
</dbReference>
<evidence type="ECO:0000313" key="3">
    <source>
        <dbReference type="EMBL" id="AFZ67636.1"/>
    </source>
</evidence>
<gene>
    <name evidence="3" type="ordered locus">Deipe_2146</name>
</gene>
<feature type="chain" id="PRO_5003939067" evidence="1">
    <location>
        <begin position="21"/>
        <end position="330"/>
    </location>
</feature>
<keyword evidence="1" id="KW-0732">Signal</keyword>
<dbReference type="HOGENOM" id="CLU_064696_0_0_0"/>
<dbReference type="InterPro" id="IPR029052">
    <property type="entry name" value="Metallo-depent_PP-like"/>
</dbReference>
<dbReference type="OrthoDB" id="651281at2"/>
<evidence type="ECO:0000313" key="4">
    <source>
        <dbReference type="Proteomes" id="UP000010467"/>
    </source>
</evidence>